<evidence type="ECO:0000313" key="16">
    <source>
        <dbReference type="Ensembl" id="ENSAPLP00000030084.1"/>
    </source>
</evidence>
<feature type="transmembrane region" description="Helical" evidence="14">
    <location>
        <begin position="70"/>
        <end position="94"/>
    </location>
</feature>
<keyword evidence="4" id="KW-0597">Phosphoprotein</keyword>
<evidence type="ECO:0000256" key="11">
    <source>
        <dbReference type="ARBA" id="ARBA00023315"/>
    </source>
</evidence>
<evidence type="ECO:0000256" key="5">
    <source>
        <dbReference type="ARBA" id="ARBA00022679"/>
    </source>
</evidence>
<keyword evidence="10" id="KW-0449">Lipoprotein</keyword>
<evidence type="ECO:0000259" key="15">
    <source>
        <dbReference type="Pfam" id="PF01529"/>
    </source>
</evidence>
<evidence type="ECO:0000256" key="3">
    <source>
        <dbReference type="ARBA" id="ARBA00022481"/>
    </source>
</evidence>
<dbReference type="EC" id="2.3.1.225" evidence="14"/>
<evidence type="ECO:0000256" key="2">
    <source>
        <dbReference type="ARBA" id="ARBA00022475"/>
    </source>
</evidence>
<keyword evidence="17" id="KW-1185">Reference proteome</keyword>
<dbReference type="STRING" id="8840.ENSAPLP00000030084"/>
<keyword evidence="2" id="KW-1003">Cell membrane</keyword>
<evidence type="ECO:0000256" key="9">
    <source>
        <dbReference type="ARBA" id="ARBA00023139"/>
    </source>
</evidence>
<dbReference type="GeneTree" id="ENSGT00940000156001"/>
<feature type="domain" description="Palmitoyltransferase DHHC" evidence="15">
    <location>
        <begin position="24"/>
        <end position="100"/>
    </location>
</feature>
<comment type="similarity">
    <text evidence="12">Belongs to the DHHC palmitoyltransferase family. ERF2/ZDHHC9 subfamily.</text>
</comment>
<keyword evidence="6 14" id="KW-0812">Transmembrane</keyword>
<proteinExistence type="inferred from homology"/>
<dbReference type="Proteomes" id="UP000016666">
    <property type="component" value="Unassembled WGS sequence"/>
</dbReference>
<dbReference type="InterPro" id="IPR001594">
    <property type="entry name" value="Palmitoyltrfase_DHHC"/>
</dbReference>
<keyword evidence="7 14" id="KW-1133">Transmembrane helix</keyword>
<keyword evidence="9" id="KW-0564">Palmitate</keyword>
<dbReference type="PROSITE" id="PS50216">
    <property type="entry name" value="DHHC"/>
    <property type="match status" value="1"/>
</dbReference>
<evidence type="ECO:0000256" key="10">
    <source>
        <dbReference type="ARBA" id="ARBA00023288"/>
    </source>
</evidence>
<reference evidence="17" key="1">
    <citation type="submission" date="2017-10" db="EMBL/GenBank/DDBJ databases">
        <title>A new Pekin duck reference genome.</title>
        <authorList>
            <person name="Hou Z.-C."/>
            <person name="Zhou Z.-K."/>
            <person name="Zhu F."/>
            <person name="Hou S.-S."/>
        </authorList>
    </citation>
    <scope>NUCLEOTIDE SEQUENCE [LARGE SCALE GENOMIC DNA]</scope>
</reference>
<keyword evidence="11 14" id="KW-0012">Acyltransferase</keyword>
<feature type="transmembrane region" description="Helical" evidence="14">
    <location>
        <begin position="114"/>
        <end position="135"/>
    </location>
</feature>
<evidence type="ECO:0000256" key="4">
    <source>
        <dbReference type="ARBA" id="ARBA00022553"/>
    </source>
</evidence>
<keyword evidence="5 14" id="KW-0808">Transferase</keyword>
<organism evidence="16 17">
    <name type="scientific">Anas platyrhynchos platyrhynchos</name>
    <name type="common">Northern mallard</name>
    <dbReference type="NCBI Taxonomy" id="8840"/>
    <lineage>
        <taxon>Eukaryota</taxon>
        <taxon>Metazoa</taxon>
        <taxon>Chordata</taxon>
        <taxon>Craniata</taxon>
        <taxon>Vertebrata</taxon>
        <taxon>Euteleostomi</taxon>
        <taxon>Archelosauria</taxon>
        <taxon>Archosauria</taxon>
        <taxon>Dinosauria</taxon>
        <taxon>Saurischia</taxon>
        <taxon>Theropoda</taxon>
        <taxon>Coelurosauria</taxon>
        <taxon>Aves</taxon>
        <taxon>Neognathae</taxon>
        <taxon>Galloanserae</taxon>
        <taxon>Anseriformes</taxon>
        <taxon>Anatidae</taxon>
        <taxon>Anatinae</taxon>
        <taxon>Anas</taxon>
    </lineage>
</organism>
<dbReference type="Ensembl" id="ENSAPLT00000024358.1">
    <property type="protein sequence ID" value="ENSAPLP00000030084.1"/>
    <property type="gene ID" value="ENSAPLG00000024264.1"/>
</dbReference>
<name>A0A493TWB6_ANAPP</name>
<evidence type="ECO:0000256" key="6">
    <source>
        <dbReference type="ARBA" id="ARBA00022692"/>
    </source>
</evidence>
<dbReference type="Pfam" id="PF01529">
    <property type="entry name" value="DHHC"/>
    <property type="match status" value="1"/>
</dbReference>
<dbReference type="GO" id="GO:0019706">
    <property type="term" value="F:protein-cysteine S-palmitoyltransferase activity"/>
    <property type="evidence" value="ECO:0007669"/>
    <property type="project" value="UniProtKB-EC"/>
</dbReference>
<dbReference type="GO" id="GO:0005886">
    <property type="term" value="C:plasma membrane"/>
    <property type="evidence" value="ECO:0007669"/>
    <property type="project" value="UniProtKB-SubCell"/>
</dbReference>
<reference evidence="16" key="2">
    <citation type="submission" date="2025-08" db="UniProtKB">
        <authorList>
            <consortium name="Ensembl"/>
        </authorList>
    </citation>
    <scope>IDENTIFICATION</scope>
</reference>
<evidence type="ECO:0000256" key="1">
    <source>
        <dbReference type="ARBA" id="ARBA00004651"/>
    </source>
</evidence>
<evidence type="ECO:0000256" key="8">
    <source>
        <dbReference type="ARBA" id="ARBA00023136"/>
    </source>
</evidence>
<protein>
    <recommendedName>
        <fullName evidence="14">Palmitoyltransferase</fullName>
        <ecNumber evidence="14">2.3.1.225</ecNumber>
    </recommendedName>
</protein>
<comment type="domain">
    <text evidence="14">The DHHC domain is required for palmitoyltransferase activity.</text>
</comment>
<keyword evidence="8 14" id="KW-0472">Membrane</keyword>
<dbReference type="AlphaFoldDB" id="A0A493TWB6"/>
<evidence type="ECO:0000256" key="13">
    <source>
        <dbReference type="ARBA" id="ARBA00047790"/>
    </source>
</evidence>
<evidence type="ECO:0000256" key="14">
    <source>
        <dbReference type="RuleBase" id="RU079119"/>
    </source>
</evidence>
<comment type="subcellular location">
    <subcellularLocation>
        <location evidence="1">Cell membrane</location>
        <topology evidence="1">Multi-pass membrane protein</topology>
    </subcellularLocation>
</comment>
<dbReference type="PANTHER" id="PTHR12349:SF3">
    <property type="entry name" value="PALMITOYLTRANSFERASE ZDHHC5"/>
    <property type="match status" value="1"/>
</dbReference>
<evidence type="ECO:0000313" key="17">
    <source>
        <dbReference type="Proteomes" id="UP000016666"/>
    </source>
</evidence>
<evidence type="ECO:0000256" key="12">
    <source>
        <dbReference type="ARBA" id="ARBA00023463"/>
    </source>
</evidence>
<comment type="catalytic activity">
    <reaction evidence="13">
        <text>L-cysteinyl-[protein] + hexadecanoyl-CoA = S-hexadecanoyl-L-cysteinyl-[protein] + CoA</text>
        <dbReference type="Rhea" id="RHEA:36683"/>
        <dbReference type="Rhea" id="RHEA-COMP:10131"/>
        <dbReference type="Rhea" id="RHEA-COMP:11032"/>
        <dbReference type="ChEBI" id="CHEBI:29950"/>
        <dbReference type="ChEBI" id="CHEBI:57287"/>
        <dbReference type="ChEBI" id="CHEBI:57379"/>
        <dbReference type="ChEBI" id="CHEBI:74151"/>
        <dbReference type="EC" id="2.3.1.225"/>
    </reaction>
    <physiologicalReaction direction="left-to-right" evidence="13">
        <dbReference type="Rhea" id="RHEA:36684"/>
    </physiologicalReaction>
</comment>
<reference evidence="16" key="3">
    <citation type="submission" date="2025-09" db="UniProtKB">
        <authorList>
            <consortium name="Ensembl"/>
        </authorList>
    </citation>
    <scope>IDENTIFICATION</scope>
</reference>
<evidence type="ECO:0000256" key="7">
    <source>
        <dbReference type="ARBA" id="ARBA00022989"/>
    </source>
</evidence>
<sequence>ISTQTPRLPSPLYKTVEIKGIQVRMKWCATCRFYRPPRCSHCSVCDNCVEEFDHHCPWVNNCIGRRNYRYFFLFLLSLTTHIMGVFGFGLLYVLYQVELSGVRMAITYPSGWFFWGRALVGPGMARGGAVLRLFLSVPLAAWP</sequence>
<dbReference type="PANTHER" id="PTHR12349">
    <property type="entry name" value="ANKYRIN REPEAT AND LEM DOMAIN-CONTAINING PROTEIN 2"/>
    <property type="match status" value="1"/>
</dbReference>
<keyword evidence="3" id="KW-0488">Methylation</keyword>
<accession>A0A493TWB6</accession>